<dbReference type="GO" id="GO:0000976">
    <property type="term" value="F:transcription cis-regulatory region binding"/>
    <property type="evidence" value="ECO:0007669"/>
    <property type="project" value="UniProtKB-ARBA"/>
</dbReference>
<keyword evidence="3" id="KW-0677">Repeat</keyword>
<dbReference type="AlphaFoldDB" id="A0A4S4E0W8"/>
<evidence type="ECO:0000256" key="8">
    <source>
        <dbReference type="ARBA" id="ARBA00023242"/>
    </source>
</evidence>
<comment type="caution">
    <text evidence="11">The sequence shown here is derived from an EMBL/GenBank/DDBJ whole genome shotgun (WGS) entry which is preliminary data.</text>
</comment>
<dbReference type="SMART" id="SM00336">
    <property type="entry name" value="BBOX"/>
    <property type="match status" value="2"/>
</dbReference>
<dbReference type="Proteomes" id="UP000306102">
    <property type="component" value="Unassembled WGS sequence"/>
</dbReference>
<sequence length="300" mass="33743">MKIQCDVCNKDEASVFCSADEAALCEGCDERVHHANKLATKHIRFSLLLPSSSNQSESRPLCDICQERRAILFCQEDRAILCRECDIPIHKANEHTLKHNRFLLTGVKLSCPSSSSSSSSNGFDLPTYSHIKSSVISNQSSNPTSSIHYDKASLPSTNTTPCKANHDHDHHYRYVSQENSVSLSTSSISEYLMETLPGWRVDDFLDPSCFPHGFCKFSNHDLDKGWYPFPSEDLVICVPQAPIQFSHNTPLCPPQTGVINGVFKGSEEELDLMKFSRKWNEDGFTVPQISPPLKKSRQFW</sequence>
<dbReference type="GO" id="GO:0009640">
    <property type="term" value="P:photomorphogenesis"/>
    <property type="evidence" value="ECO:0007669"/>
    <property type="project" value="TreeGrafter"/>
</dbReference>
<dbReference type="InterPro" id="IPR000315">
    <property type="entry name" value="Znf_B-box"/>
</dbReference>
<feature type="domain" description="B box-type" evidence="10">
    <location>
        <begin position="1"/>
        <end position="47"/>
    </location>
</feature>
<proteinExistence type="predicted"/>
<evidence type="ECO:0000256" key="3">
    <source>
        <dbReference type="ARBA" id="ARBA00022737"/>
    </source>
</evidence>
<evidence type="ECO:0000256" key="4">
    <source>
        <dbReference type="ARBA" id="ARBA00022771"/>
    </source>
</evidence>
<dbReference type="PANTHER" id="PTHR31832">
    <property type="entry name" value="B-BOX ZINC FINGER PROTEIN 22"/>
    <property type="match status" value="1"/>
</dbReference>
<evidence type="ECO:0000256" key="1">
    <source>
        <dbReference type="ARBA" id="ARBA00004123"/>
    </source>
</evidence>
<keyword evidence="8" id="KW-0539">Nucleus</keyword>
<keyword evidence="7" id="KW-0804">Transcription</keyword>
<dbReference type="Gene3D" id="3.30.160.60">
    <property type="entry name" value="Classic Zinc Finger"/>
    <property type="match status" value="1"/>
</dbReference>
<dbReference type="Pfam" id="PF00643">
    <property type="entry name" value="zf-B_box"/>
    <property type="match status" value="1"/>
</dbReference>
<dbReference type="GO" id="GO:0005634">
    <property type="term" value="C:nucleus"/>
    <property type="evidence" value="ECO:0007669"/>
    <property type="project" value="UniProtKB-SubCell"/>
</dbReference>
<dbReference type="GO" id="GO:0006355">
    <property type="term" value="P:regulation of DNA-templated transcription"/>
    <property type="evidence" value="ECO:0007669"/>
    <property type="project" value="TreeGrafter"/>
</dbReference>
<evidence type="ECO:0000256" key="2">
    <source>
        <dbReference type="ARBA" id="ARBA00022723"/>
    </source>
</evidence>
<dbReference type="InterPro" id="IPR051979">
    <property type="entry name" value="B-box_zinc_finger"/>
</dbReference>
<dbReference type="CDD" id="cd19821">
    <property type="entry name" value="Bbox1_BBX-like"/>
    <property type="match status" value="2"/>
</dbReference>
<comment type="subcellular location">
    <subcellularLocation>
        <location evidence="1">Nucleus</location>
    </subcellularLocation>
</comment>
<dbReference type="FunFam" id="3.30.160.60:FF:000856">
    <property type="entry name" value="B-box zinc finger protein 21"/>
    <property type="match status" value="1"/>
</dbReference>
<keyword evidence="4 9" id="KW-0863">Zinc-finger</keyword>
<dbReference type="STRING" id="542762.A0A4S4E0W8"/>
<evidence type="ECO:0000313" key="12">
    <source>
        <dbReference type="Proteomes" id="UP000306102"/>
    </source>
</evidence>
<dbReference type="GO" id="GO:0008270">
    <property type="term" value="F:zinc ion binding"/>
    <property type="evidence" value="ECO:0007669"/>
    <property type="project" value="UniProtKB-KW"/>
</dbReference>
<evidence type="ECO:0000259" key="10">
    <source>
        <dbReference type="PROSITE" id="PS50119"/>
    </source>
</evidence>
<accession>A0A4S4E0W8</accession>
<evidence type="ECO:0000256" key="9">
    <source>
        <dbReference type="PROSITE-ProRule" id="PRU00024"/>
    </source>
</evidence>
<dbReference type="PANTHER" id="PTHR31832:SF87">
    <property type="entry name" value="B-BOX ZINC FINGER PROTEIN 20"/>
    <property type="match status" value="1"/>
</dbReference>
<feature type="domain" description="B box-type" evidence="10">
    <location>
        <begin position="57"/>
        <end position="104"/>
    </location>
</feature>
<keyword evidence="2" id="KW-0479">Metal-binding</keyword>
<name>A0A4S4E0W8_CAMSN</name>
<organism evidence="11 12">
    <name type="scientific">Camellia sinensis var. sinensis</name>
    <name type="common">China tea</name>
    <dbReference type="NCBI Taxonomy" id="542762"/>
    <lineage>
        <taxon>Eukaryota</taxon>
        <taxon>Viridiplantae</taxon>
        <taxon>Streptophyta</taxon>
        <taxon>Embryophyta</taxon>
        <taxon>Tracheophyta</taxon>
        <taxon>Spermatophyta</taxon>
        <taxon>Magnoliopsida</taxon>
        <taxon>eudicotyledons</taxon>
        <taxon>Gunneridae</taxon>
        <taxon>Pentapetalae</taxon>
        <taxon>asterids</taxon>
        <taxon>Ericales</taxon>
        <taxon>Theaceae</taxon>
        <taxon>Camellia</taxon>
    </lineage>
</organism>
<evidence type="ECO:0000313" key="11">
    <source>
        <dbReference type="EMBL" id="THG09431.1"/>
    </source>
</evidence>
<reference evidence="11 12" key="1">
    <citation type="journal article" date="2018" name="Proc. Natl. Acad. Sci. U.S.A.">
        <title>Draft genome sequence of Camellia sinensis var. sinensis provides insights into the evolution of the tea genome and tea quality.</title>
        <authorList>
            <person name="Wei C."/>
            <person name="Yang H."/>
            <person name="Wang S."/>
            <person name="Zhao J."/>
            <person name="Liu C."/>
            <person name="Gao L."/>
            <person name="Xia E."/>
            <person name="Lu Y."/>
            <person name="Tai Y."/>
            <person name="She G."/>
            <person name="Sun J."/>
            <person name="Cao H."/>
            <person name="Tong W."/>
            <person name="Gao Q."/>
            <person name="Li Y."/>
            <person name="Deng W."/>
            <person name="Jiang X."/>
            <person name="Wang W."/>
            <person name="Chen Q."/>
            <person name="Zhang S."/>
            <person name="Li H."/>
            <person name="Wu J."/>
            <person name="Wang P."/>
            <person name="Li P."/>
            <person name="Shi C."/>
            <person name="Zheng F."/>
            <person name="Jian J."/>
            <person name="Huang B."/>
            <person name="Shan D."/>
            <person name="Shi M."/>
            <person name="Fang C."/>
            <person name="Yue Y."/>
            <person name="Li F."/>
            <person name="Li D."/>
            <person name="Wei S."/>
            <person name="Han B."/>
            <person name="Jiang C."/>
            <person name="Yin Y."/>
            <person name="Xia T."/>
            <person name="Zhang Z."/>
            <person name="Bennetzen J.L."/>
            <person name="Zhao S."/>
            <person name="Wan X."/>
        </authorList>
    </citation>
    <scope>NUCLEOTIDE SEQUENCE [LARGE SCALE GENOMIC DNA]</scope>
    <source>
        <strain evidence="12">cv. Shuchazao</strain>
        <tissue evidence="11">Leaf</tissue>
    </source>
</reference>
<evidence type="ECO:0000256" key="6">
    <source>
        <dbReference type="ARBA" id="ARBA00023015"/>
    </source>
</evidence>
<keyword evidence="5" id="KW-0862">Zinc</keyword>
<keyword evidence="6" id="KW-0805">Transcription regulation</keyword>
<keyword evidence="12" id="KW-1185">Reference proteome</keyword>
<evidence type="ECO:0000256" key="5">
    <source>
        <dbReference type="ARBA" id="ARBA00022833"/>
    </source>
</evidence>
<dbReference type="InterPro" id="IPR049808">
    <property type="entry name" value="CONSTANS-like_Bbox1"/>
</dbReference>
<dbReference type="EMBL" id="SDRB02008509">
    <property type="protein sequence ID" value="THG09431.1"/>
    <property type="molecule type" value="Genomic_DNA"/>
</dbReference>
<gene>
    <name evidence="11" type="ORF">TEA_016599</name>
</gene>
<protein>
    <recommendedName>
        <fullName evidence="10">B box-type domain-containing protein</fullName>
    </recommendedName>
</protein>
<evidence type="ECO:0000256" key="7">
    <source>
        <dbReference type="ARBA" id="ARBA00023163"/>
    </source>
</evidence>
<dbReference type="PROSITE" id="PS50119">
    <property type="entry name" value="ZF_BBOX"/>
    <property type="match status" value="2"/>
</dbReference>